<reference evidence="1 2" key="1">
    <citation type="submission" date="2014-04" db="EMBL/GenBank/DDBJ databases">
        <authorList>
            <consortium name="DOE Joint Genome Institute"/>
            <person name="Kuo A."/>
            <person name="Tarkka M."/>
            <person name="Buscot F."/>
            <person name="Kohler A."/>
            <person name="Nagy L.G."/>
            <person name="Floudas D."/>
            <person name="Copeland A."/>
            <person name="Barry K.W."/>
            <person name="Cichocki N."/>
            <person name="Veneault-Fourrey C."/>
            <person name="LaButti K."/>
            <person name="Lindquist E.A."/>
            <person name="Lipzen A."/>
            <person name="Lundell T."/>
            <person name="Morin E."/>
            <person name="Murat C."/>
            <person name="Sun H."/>
            <person name="Tunlid A."/>
            <person name="Henrissat B."/>
            <person name="Grigoriev I.V."/>
            <person name="Hibbett D.S."/>
            <person name="Martin F."/>
            <person name="Nordberg H.P."/>
            <person name="Cantor M.N."/>
            <person name="Hua S.X."/>
        </authorList>
    </citation>
    <scope>NUCLEOTIDE SEQUENCE [LARGE SCALE GENOMIC DNA]</scope>
    <source>
        <strain evidence="1 2">F 1598</strain>
    </source>
</reference>
<sequence>MIIYFPKGHSPSTVHLHLHLVLHVLCGGRGLLGVHGRRREILGGCCDCGWGRSGVRERGKKWRIQLTSHLLILRSIIPIQFDQL</sequence>
<dbReference type="HOGENOM" id="CLU_2528264_0_0_1"/>
<proteinExistence type="predicted"/>
<dbReference type="AlphaFoldDB" id="A0A0C3F6P9"/>
<keyword evidence="2" id="KW-1185">Reference proteome</keyword>
<gene>
    <name evidence="1" type="ORF">PILCRDRAFT_530686</name>
</gene>
<organism evidence="1 2">
    <name type="scientific">Piloderma croceum (strain F 1598)</name>
    <dbReference type="NCBI Taxonomy" id="765440"/>
    <lineage>
        <taxon>Eukaryota</taxon>
        <taxon>Fungi</taxon>
        <taxon>Dikarya</taxon>
        <taxon>Basidiomycota</taxon>
        <taxon>Agaricomycotina</taxon>
        <taxon>Agaricomycetes</taxon>
        <taxon>Agaricomycetidae</taxon>
        <taxon>Atheliales</taxon>
        <taxon>Atheliaceae</taxon>
        <taxon>Piloderma</taxon>
    </lineage>
</organism>
<dbReference type="EMBL" id="KN833004">
    <property type="protein sequence ID" value="KIM80345.1"/>
    <property type="molecule type" value="Genomic_DNA"/>
</dbReference>
<evidence type="ECO:0000313" key="2">
    <source>
        <dbReference type="Proteomes" id="UP000054166"/>
    </source>
</evidence>
<dbReference type="Proteomes" id="UP000054166">
    <property type="component" value="Unassembled WGS sequence"/>
</dbReference>
<name>A0A0C3F6P9_PILCF</name>
<accession>A0A0C3F6P9</accession>
<protein>
    <submittedName>
        <fullName evidence="1">Uncharacterized protein</fullName>
    </submittedName>
</protein>
<reference evidence="2" key="2">
    <citation type="submission" date="2015-01" db="EMBL/GenBank/DDBJ databases">
        <title>Evolutionary Origins and Diversification of the Mycorrhizal Mutualists.</title>
        <authorList>
            <consortium name="DOE Joint Genome Institute"/>
            <consortium name="Mycorrhizal Genomics Consortium"/>
            <person name="Kohler A."/>
            <person name="Kuo A."/>
            <person name="Nagy L.G."/>
            <person name="Floudas D."/>
            <person name="Copeland A."/>
            <person name="Barry K.W."/>
            <person name="Cichocki N."/>
            <person name="Veneault-Fourrey C."/>
            <person name="LaButti K."/>
            <person name="Lindquist E.A."/>
            <person name="Lipzen A."/>
            <person name="Lundell T."/>
            <person name="Morin E."/>
            <person name="Murat C."/>
            <person name="Riley R."/>
            <person name="Ohm R."/>
            <person name="Sun H."/>
            <person name="Tunlid A."/>
            <person name="Henrissat B."/>
            <person name="Grigoriev I.V."/>
            <person name="Hibbett D.S."/>
            <person name="Martin F."/>
        </authorList>
    </citation>
    <scope>NUCLEOTIDE SEQUENCE [LARGE SCALE GENOMIC DNA]</scope>
    <source>
        <strain evidence="2">F 1598</strain>
    </source>
</reference>
<dbReference type="InParanoid" id="A0A0C3F6P9"/>
<evidence type="ECO:0000313" key="1">
    <source>
        <dbReference type="EMBL" id="KIM80345.1"/>
    </source>
</evidence>